<dbReference type="PANTHER" id="PTHR46939:SF1">
    <property type="entry name" value="ZINC FINGER CCHC DOMAIN-CONTAINING PROTEIN 2"/>
    <property type="match status" value="1"/>
</dbReference>
<feature type="compositionally biased region" description="Low complexity" evidence="2">
    <location>
        <begin position="474"/>
        <end position="485"/>
    </location>
</feature>
<dbReference type="AlphaFoldDB" id="A0A9W8C790"/>
<feature type="compositionally biased region" description="Basic residues" evidence="2">
    <location>
        <begin position="425"/>
        <end position="440"/>
    </location>
</feature>
<evidence type="ECO:0000313" key="5">
    <source>
        <dbReference type="Proteomes" id="UP001059041"/>
    </source>
</evidence>
<feature type="compositionally biased region" description="Basic and acidic residues" evidence="2">
    <location>
        <begin position="25"/>
        <end position="34"/>
    </location>
</feature>
<feature type="compositionally biased region" description="Low complexity" evidence="2">
    <location>
        <begin position="680"/>
        <end position="693"/>
    </location>
</feature>
<feature type="compositionally biased region" description="Polar residues" evidence="2">
    <location>
        <begin position="441"/>
        <end position="461"/>
    </location>
</feature>
<dbReference type="InterPro" id="IPR042793">
    <property type="entry name" value="ZCCHC2"/>
</dbReference>
<dbReference type="SUPFAM" id="SSF57756">
    <property type="entry name" value="Retrovirus zinc finger-like domains"/>
    <property type="match status" value="1"/>
</dbReference>
<dbReference type="Pfam" id="PF25479">
    <property type="entry name" value="Vts1"/>
    <property type="match status" value="1"/>
</dbReference>
<keyword evidence="5" id="KW-1185">Reference proteome</keyword>
<dbReference type="GO" id="GO:0003676">
    <property type="term" value="F:nucleic acid binding"/>
    <property type="evidence" value="ECO:0007669"/>
    <property type="project" value="InterPro"/>
</dbReference>
<feature type="region of interest" description="Disordered" evidence="2">
    <location>
        <begin position="1"/>
        <end position="34"/>
    </location>
</feature>
<dbReference type="PANTHER" id="PTHR46939">
    <property type="entry name" value="ZINC FINGER CCHC DOMAIN-CONTAINING PROTEIN 2"/>
    <property type="match status" value="1"/>
</dbReference>
<keyword evidence="1" id="KW-0862">Zinc</keyword>
<dbReference type="Gene3D" id="4.10.60.10">
    <property type="entry name" value="Zinc finger, CCHC-type"/>
    <property type="match status" value="1"/>
</dbReference>
<evidence type="ECO:0000259" key="3">
    <source>
        <dbReference type="PROSITE" id="PS50158"/>
    </source>
</evidence>
<evidence type="ECO:0000313" key="4">
    <source>
        <dbReference type="EMBL" id="KAI7809936.1"/>
    </source>
</evidence>
<proteinExistence type="predicted"/>
<dbReference type="InterPro" id="IPR058599">
    <property type="entry name" value="PHAT_Smg/ZCCHC2-like"/>
</dbReference>
<dbReference type="GO" id="GO:0008270">
    <property type="term" value="F:zinc ion binding"/>
    <property type="evidence" value="ECO:0007669"/>
    <property type="project" value="UniProtKB-KW"/>
</dbReference>
<dbReference type="InterPro" id="IPR057327">
    <property type="entry name" value="Vts1_dom"/>
</dbReference>
<evidence type="ECO:0000256" key="2">
    <source>
        <dbReference type="SAM" id="MobiDB-lite"/>
    </source>
</evidence>
<gene>
    <name evidence="4" type="ORF">IRJ41_020177</name>
</gene>
<reference evidence="4" key="1">
    <citation type="submission" date="2021-02" db="EMBL/GenBank/DDBJ databases">
        <title>Comparative genomics reveals that relaxation of natural selection precedes convergent phenotypic evolution of cavefish.</title>
        <authorList>
            <person name="Peng Z."/>
        </authorList>
    </citation>
    <scope>NUCLEOTIDE SEQUENCE</scope>
    <source>
        <tissue evidence="4">Muscle</tissue>
    </source>
</reference>
<keyword evidence="1" id="KW-0479">Metal-binding</keyword>
<feature type="region of interest" description="Disordered" evidence="2">
    <location>
        <begin position="571"/>
        <end position="597"/>
    </location>
</feature>
<feature type="region of interest" description="Disordered" evidence="2">
    <location>
        <begin position="610"/>
        <end position="693"/>
    </location>
</feature>
<organism evidence="4 5">
    <name type="scientific">Triplophysa rosa</name>
    <name type="common">Cave loach</name>
    <dbReference type="NCBI Taxonomy" id="992332"/>
    <lineage>
        <taxon>Eukaryota</taxon>
        <taxon>Metazoa</taxon>
        <taxon>Chordata</taxon>
        <taxon>Craniata</taxon>
        <taxon>Vertebrata</taxon>
        <taxon>Euteleostomi</taxon>
        <taxon>Actinopterygii</taxon>
        <taxon>Neopterygii</taxon>
        <taxon>Teleostei</taxon>
        <taxon>Ostariophysi</taxon>
        <taxon>Cypriniformes</taxon>
        <taxon>Nemacheilidae</taxon>
        <taxon>Triplophysa</taxon>
    </lineage>
</organism>
<name>A0A9W8C790_TRIRA</name>
<keyword evidence="1" id="KW-0863">Zinc-finger</keyword>
<dbReference type="EMBL" id="JAFHDT010000005">
    <property type="protein sequence ID" value="KAI7809936.1"/>
    <property type="molecule type" value="Genomic_DNA"/>
</dbReference>
<dbReference type="SMART" id="SM00343">
    <property type="entry name" value="ZnF_C2HC"/>
    <property type="match status" value="1"/>
</dbReference>
<dbReference type="Pfam" id="PF00098">
    <property type="entry name" value="zf-CCHC"/>
    <property type="match status" value="1"/>
</dbReference>
<feature type="region of interest" description="Disordered" evidence="2">
    <location>
        <begin position="419"/>
        <end position="517"/>
    </location>
</feature>
<protein>
    <submittedName>
        <fullName evidence="4">Zinc finger CCHC domain-containing protein 2</fullName>
    </submittedName>
</protein>
<feature type="compositionally biased region" description="Polar residues" evidence="2">
    <location>
        <begin position="610"/>
        <end position="622"/>
    </location>
</feature>
<dbReference type="InterPro" id="IPR001878">
    <property type="entry name" value="Znf_CCHC"/>
</dbReference>
<sequence>MKMKLRAAGGENHRCDLNSVNGTDRPGRRESGRSTPLDKEAVFEWFGLQLSPAGRVELLCGLLHMCQPLELRFLGACLEDLARRDFTVLRDFETRANCPADLEGLVDVDVSDPVVLSKLLVYVSLLGSKSRECAGILFRTLSRIEAGMCGAVPEPETVDQLRLLFTMGSLHPAFSFHQREELRAQLDRLQEWSQLSRPRFICPQPENEVDWTLCSDPNPHLSSRSQREVVHIKKVVLKDVSVAGDSRQYTFEVKWSDSSLTAVTKSHRELEDFLLKLPKEQSPDGFEKCFVRLLNRVDQCEVRELERNLREKFLSLSPDVLQRCDVSTFFLSDPSSLPCSCCTTAPVSRIHQPSRGFSEDCSETSSLEEDVEGYSVRAAGLSNSHSECQRRANCEQNGERVWMKGTECEQGCTNDRRILTAGQKSKGRSAGKRERGRRATSAKTSAGIQKPSSTLMSNQTACKDAGRVRYGDTSSESSNSVPSSPVHHKSLEDQDTESQSDNSAQEPEKTHPAKGIGGKAVAKVTPLVAEPQNVLQSPSVVELALTCLPYALQYNPTQRDTNEGKITITIPLPREPGTSSASTHPQQQPPLGPFSILSGAQCSLQHATANNPIKTNTKAPTLSSNSSRASSSCQIPGPCPTTVPTHTPGSGPMPPPAVTHSTAPSDSLSYINSSNPPGTPQTQTGATQQQHQQGGCNACGCRGSCGGNVAHQSLSYFLPPQPARQMFGPPPAFFHLTPSSFPAQAHQSNGTPLPFYAHTGPPAAFLHAPSDHMLASQAGYSLPQMPPFRRFYQPVFPPVGLMSGGTNVKKTANVSCYNCGMSGHYAQDCKQPSTDAGMTGGFRLKYLGPNSSDSLDKND</sequence>
<feature type="compositionally biased region" description="Polar residues" evidence="2">
    <location>
        <begin position="659"/>
        <end position="675"/>
    </location>
</feature>
<evidence type="ECO:0000256" key="1">
    <source>
        <dbReference type="PROSITE-ProRule" id="PRU00047"/>
    </source>
</evidence>
<comment type="caution">
    <text evidence="4">The sequence shown here is derived from an EMBL/GenBank/DDBJ whole genome shotgun (WGS) entry which is preliminary data.</text>
</comment>
<dbReference type="InterPro" id="IPR036875">
    <property type="entry name" value="Znf_CCHC_sf"/>
</dbReference>
<dbReference type="PROSITE" id="PS50158">
    <property type="entry name" value="ZF_CCHC"/>
    <property type="match status" value="1"/>
</dbReference>
<feature type="compositionally biased region" description="Polar residues" evidence="2">
    <location>
        <begin position="577"/>
        <end position="586"/>
    </location>
</feature>
<feature type="compositionally biased region" description="Low complexity" evidence="2">
    <location>
        <begin position="623"/>
        <end position="632"/>
    </location>
</feature>
<accession>A0A9W8C790</accession>
<feature type="domain" description="CCHC-type" evidence="3">
    <location>
        <begin position="816"/>
        <end position="831"/>
    </location>
</feature>
<dbReference type="Pfam" id="PF26034">
    <property type="entry name" value="PHAT_SMAUG"/>
    <property type="match status" value="1"/>
</dbReference>
<dbReference type="Proteomes" id="UP001059041">
    <property type="component" value="Linkage Group LG5"/>
</dbReference>